<proteinExistence type="predicted"/>
<keyword evidence="2" id="KW-0547">Nucleotide-binding</keyword>
<gene>
    <name evidence="6" type="ORF">EJB05_39808</name>
</gene>
<dbReference type="InterPro" id="IPR011009">
    <property type="entry name" value="Kinase-like_dom_sf"/>
</dbReference>
<evidence type="ECO:0000313" key="6">
    <source>
        <dbReference type="EMBL" id="TVU16255.1"/>
    </source>
</evidence>
<dbReference type="GO" id="GO:0005524">
    <property type="term" value="F:ATP binding"/>
    <property type="evidence" value="ECO:0007669"/>
    <property type="project" value="UniProtKB-KW"/>
</dbReference>
<sequence>MTLKCDVFSFGVILLEVVSGRRNCAEPSLLSHTWKLWEERRIMDLLDPAVPRPRSDPDILSELRRCIQIGLLCVHQSPGDRPAMTAALAMLTSKSSQLDQPKRPPVDCGTKSPFAGESNGGAMARDPSTVVNLTVKENRDIEC</sequence>
<reference evidence="6 7" key="1">
    <citation type="journal article" date="2019" name="Sci. Rep.">
        <title>A high-quality genome of Eragrostis curvula grass provides insights into Poaceae evolution and supports new strategies to enhance forage quality.</title>
        <authorList>
            <person name="Carballo J."/>
            <person name="Santos B.A.C.M."/>
            <person name="Zappacosta D."/>
            <person name="Garbus I."/>
            <person name="Selva J.P."/>
            <person name="Gallo C.A."/>
            <person name="Diaz A."/>
            <person name="Albertini E."/>
            <person name="Caccamo M."/>
            <person name="Echenique V."/>
        </authorList>
    </citation>
    <scope>NUCLEOTIDE SEQUENCE [LARGE SCALE GENOMIC DNA]</scope>
    <source>
        <strain evidence="7">cv. Victoria</strain>
        <tissue evidence="6">Leaf</tissue>
    </source>
</reference>
<dbReference type="SUPFAM" id="SSF56112">
    <property type="entry name" value="Protein kinase-like (PK-like)"/>
    <property type="match status" value="1"/>
</dbReference>
<keyword evidence="4" id="KW-0067">ATP-binding</keyword>
<evidence type="ECO:0000256" key="2">
    <source>
        <dbReference type="ARBA" id="ARBA00022741"/>
    </source>
</evidence>
<feature type="region of interest" description="Disordered" evidence="5">
    <location>
        <begin position="92"/>
        <end position="131"/>
    </location>
</feature>
<dbReference type="Proteomes" id="UP000324897">
    <property type="component" value="Unassembled WGS sequence"/>
</dbReference>
<dbReference type="GO" id="GO:0016301">
    <property type="term" value="F:kinase activity"/>
    <property type="evidence" value="ECO:0007669"/>
    <property type="project" value="UniProtKB-KW"/>
</dbReference>
<keyword evidence="7" id="KW-1185">Reference proteome</keyword>
<protein>
    <recommendedName>
        <fullName evidence="8">Serine-threonine/tyrosine-protein kinase catalytic domain-containing protein</fullName>
    </recommendedName>
</protein>
<evidence type="ECO:0008006" key="8">
    <source>
        <dbReference type="Google" id="ProtNLM"/>
    </source>
</evidence>
<accession>A0A5J9TYC3</accession>
<dbReference type="EMBL" id="RWGY01000031">
    <property type="protein sequence ID" value="TVU16255.1"/>
    <property type="molecule type" value="Genomic_DNA"/>
</dbReference>
<dbReference type="AlphaFoldDB" id="A0A5J9TYC3"/>
<dbReference type="Gene3D" id="1.10.510.10">
    <property type="entry name" value="Transferase(Phosphotransferase) domain 1"/>
    <property type="match status" value="1"/>
</dbReference>
<evidence type="ECO:0000256" key="1">
    <source>
        <dbReference type="ARBA" id="ARBA00022679"/>
    </source>
</evidence>
<comment type="caution">
    <text evidence="6">The sequence shown here is derived from an EMBL/GenBank/DDBJ whole genome shotgun (WGS) entry which is preliminary data.</text>
</comment>
<dbReference type="InterPro" id="IPR052059">
    <property type="entry name" value="CR_Ser/Thr_kinase"/>
</dbReference>
<keyword evidence="3" id="KW-0418">Kinase</keyword>
<evidence type="ECO:0000256" key="3">
    <source>
        <dbReference type="ARBA" id="ARBA00022777"/>
    </source>
</evidence>
<evidence type="ECO:0000256" key="4">
    <source>
        <dbReference type="ARBA" id="ARBA00022840"/>
    </source>
</evidence>
<dbReference type="OrthoDB" id="4062651at2759"/>
<organism evidence="6 7">
    <name type="scientific">Eragrostis curvula</name>
    <name type="common">weeping love grass</name>
    <dbReference type="NCBI Taxonomy" id="38414"/>
    <lineage>
        <taxon>Eukaryota</taxon>
        <taxon>Viridiplantae</taxon>
        <taxon>Streptophyta</taxon>
        <taxon>Embryophyta</taxon>
        <taxon>Tracheophyta</taxon>
        <taxon>Spermatophyta</taxon>
        <taxon>Magnoliopsida</taxon>
        <taxon>Liliopsida</taxon>
        <taxon>Poales</taxon>
        <taxon>Poaceae</taxon>
        <taxon>PACMAD clade</taxon>
        <taxon>Chloridoideae</taxon>
        <taxon>Eragrostideae</taxon>
        <taxon>Eragrostidinae</taxon>
        <taxon>Eragrostis</taxon>
    </lineage>
</organism>
<feature type="non-terminal residue" evidence="6">
    <location>
        <position position="1"/>
    </location>
</feature>
<name>A0A5J9TYC3_9POAL</name>
<evidence type="ECO:0000256" key="5">
    <source>
        <dbReference type="SAM" id="MobiDB-lite"/>
    </source>
</evidence>
<evidence type="ECO:0000313" key="7">
    <source>
        <dbReference type="Proteomes" id="UP000324897"/>
    </source>
</evidence>
<dbReference type="PANTHER" id="PTHR47973">
    <property type="entry name" value="CYSTEINE-RICH RECEPTOR-LIKE PROTEIN KINASE 3"/>
    <property type="match status" value="1"/>
</dbReference>
<keyword evidence="1" id="KW-0808">Transferase</keyword>
<dbReference type="Gramene" id="TVU16255">
    <property type="protein sequence ID" value="TVU16255"/>
    <property type="gene ID" value="EJB05_39808"/>
</dbReference>